<name>A0A9P6G650_9PLEO</name>
<proteinExistence type="predicted"/>
<dbReference type="OrthoDB" id="3796510at2759"/>
<sequence>MASNRTTVFVTLTDYITVFPTSLHTTPIPGATTTLIITDYTTVFPSSSEKESISDGTSTDNPSCSAHTIQESTAASTTSLVASQSWIRSSSTSSPMTSSSIPVSNHSSTTPSSLTSKPSPISRVSSSLEVSLPSFVFPTPAACNFSPSPTSTFSTPTTSISSSSSTPNPDLPTGWPTPEPAVEKHYNNTLPILMILWLVLTVLFFLGALIYFAWRFARGHCADCDLKTAEIIHLKTRLAGRETVTQAMVNQPETSIGVGLGRGREVNVSGRDLQGEGITFSLHDPERGIHVRLDRDDGSELPPPHSEGSDHFYLENAIPVRSHWSDDTIGSTRNHAARRRSAQSAKTLFRRGLSMEENRALALAELERTHTATEEELKDPIPFWKRALAHVGVKGLDRGEKMGHDKTDIDHFVAGPEYRSSMRGPMRTFSKPGPAPARPVPRAPTDPYAFNPRSAYFEDTGGSSSGRGSSNAVPKQYPQPTPQSEKSDFITVRLDNDGEEDQVDMRRATDIRNKRRTGGYGGMASLLPEGMDGYEEYPRGLRRV</sequence>
<dbReference type="EMBL" id="WJXW01000017">
    <property type="protein sequence ID" value="KAF9729238.1"/>
    <property type="molecule type" value="Genomic_DNA"/>
</dbReference>
<feature type="compositionally biased region" description="Pro residues" evidence="5">
    <location>
        <begin position="433"/>
        <end position="444"/>
    </location>
</feature>
<comment type="subcellular location">
    <subcellularLocation>
        <location evidence="1">Membrane</location>
        <topology evidence="1">Single-pass membrane protein</topology>
    </subcellularLocation>
</comment>
<evidence type="ECO:0000256" key="5">
    <source>
        <dbReference type="SAM" id="MobiDB-lite"/>
    </source>
</evidence>
<evidence type="ECO:0000256" key="1">
    <source>
        <dbReference type="ARBA" id="ARBA00004167"/>
    </source>
</evidence>
<dbReference type="GO" id="GO:0016020">
    <property type="term" value="C:membrane"/>
    <property type="evidence" value="ECO:0007669"/>
    <property type="project" value="UniProtKB-SubCell"/>
</dbReference>
<feature type="region of interest" description="Disordered" evidence="5">
    <location>
        <begin position="154"/>
        <end position="178"/>
    </location>
</feature>
<dbReference type="PANTHER" id="PTHR15549">
    <property type="entry name" value="PAIRED IMMUNOGLOBULIN-LIKE TYPE 2 RECEPTOR"/>
    <property type="match status" value="1"/>
</dbReference>
<reference evidence="7" key="1">
    <citation type="journal article" date="2020" name="Mol. Plant Microbe Interact.">
        <title>Genome Sequence of the Biocontrol Agent Coniothyrium minitans strain Conio (IMI 134523).</title>
        <authorList>
            <person name="Patel D."/>
            <person name="Shittu T.A."/>
            <person name="Baroncelli R."/>
            <person name="Muthumeenakshi S."/>
            <person name="Osborne T.H."/>
            <person name="Janganan T.K."/>
            <person name="Sreenivasaprasad S."/>
        </authorList>
    </citation>
    <scope>NUCLEOTIDE SEQUENCE</scope>
    <source>
        <strain evidence="7">Conio</strain>
    </source>
</reference>
<feature type="compositionally biased region" description="Low complexity" evidence="5">
    <location>
        <begin position="154"/>
        <end position="173"/>
    </location>
</feature>
<dbReference type="AlphaFoldDB" id="A0A9P6G650"/>
<dbReference type="Proteomes" id="UP000756921">
    <property type="component" value="Unassembled WGS sequence"/>
</dbReference>
<keyword evidence="3 6" id="KW-1133">Transmembrane helix</keyword>
<feature type="compositionally biased region" description="Basic and acidic residues" evidence="5">
    <location>
        <begin position="503"/>
        <end position="512"/>
    </location>
</feature>
<protein>
    <submittedName>
        <fullName evidence="7">Uncharacterized protein</fullName>
    </submittedName>
</protein>
<evidence type="ECO:0000313" key="7">
    <source>
        <dbReference type="EMBL" id="KAF9729238.1"/>
    </source>
</evidence>
<accession>A0A9P6G650</accession>
<evidence type="ECO:0000256" key="2">
    <source>
        <dbReference type="ARBA" id="ARBA00022692"/>
    </source>
</evidence>
<evidence type="ECO:0000256" key="4">
    <source>
        <dbReference type="ARBA" id="ARBA00023136"/>
    </source>
</evidence>
<feature type="region of interest" description="Disordered" evidence="5">
    <location>
        <begin position="90"/>
        <end position="120"/>
    </location>
</feature>
<dbReference type="GO" id="GO:0071944">
    <property type="term" value="C:cell periphery"/>
    <property type="evidence" value="ECO:0007669"/>
    <property type="project" value="UniProtKB-ARBA"/>
</dbReference>
<comment type="caution">
    <text evidence="7">The sequence shown here is derived from an EMBL/GenBank/DDBJ whole genome shotgun (WGS) entry which is preliminary data.</text>
</comment>
<keyword evidence="8" id="KW-1185">Reference proteome</keyword>
<dbReference type="InterPro" id="IPR051694">
    <property type="entry name" value="Immunoregulatory_rcpt-like"/>
</dbReference>
<dbReference type="PANTHER" id="PTHR15549:SF26">
    <property type="entry name" value="AXIAL BUDDING PATTERN PROTEIN 2-RELATED"/>
    <property type="match status" value="1"/>
</dbReference>
<organism evidence="7 8">
    <name type="scientific">Paraphaeosphaeria minitans</name>
    <dbReference type="NCBI Taxonomy" id="565426"/>
    <lineage>
        <taxon>Eukaryota</taxon>
        <taxon>Fungi</taxon>
        <taxon>Dikarya</taxon>
        <taxon>Ascomycota</taxon>
        <taxon>Pezizomycotina</taxon>
        <taxon>Dothideomycetes</taxon>
        <taxon>Pleosporomycetidae</taxon>
        <taxon>Pleosporales</taxon>
        <taxon>Massarineae</taxon>
        <taxon>Didymosphaeriaceae</taxon>
        <taxon>Paraphaeosphaeria</taxon>
    </lineage>
</organism>
<evidence type="ECO:0000256" key="3">
    <source>
        <dbReference type="ARBA" id="ARBA00022989"/>
    </source>
</evidence>
<evidence type="ECO:0000313" key="8">
    <source>
        <dbReference type="Proteomes" id="UP000756921"/>
    </source>
</evidence>
<feature type="transmembrane region" description="Helical" evidence="6">
    <location>
        <begin position="192"/>
        <end position="214"/>
    </location>
</feature>
<evidence type="ECO:0000256" key="6">
    <source>
        <dbReference type="SAM" id="Phobius"/>
    </source>
</evidence>
<keyword evidence="2 6" id="KW-0812">Transmembrane</keyword>
<keyword evidence="4 6" id="KW-0472">Membrane</keyword>
<feature type="region of interest" description="Disordered" evidence="5">
    <location>
        <begin position="417"/>
        <end position="544"/>
    </location>
</feature>
<gene>
    <name evidence="7" type="ORF">PMIN01_12928</name>
</gene>